<dbReference type="EMBL" id="JAHHIF010000007">
    <property type="protein sequence ID" value="MBW4544151.1"/>
    <property type="molecule type" value="Genomic_DNA"/>
</dbReference>
<evidence type="ECO:0000313" key="2">
    <source>
        <dbReference type="Proteomes" id="UP000753908"/>
    </source>
</evidence>
<name>A0A951PIW6_9CYAN</name>
<evidence type="ECO:0000313" key="1">
    <source>
        <dbReference type="EMBL" id="MBW4544151.1"/>
    </source>
</evidence>
<comment type="caution">
    <text evidence="1">The sequence shown here is derived from an EMBL/GenBank/DDBJ whole genome shotgun (WGS) entry which is preliminary data.</text>
</comment>
<dbReference type="AlphaFoldDB" id="A0A951PIW6"/>
<protein>
    <submittedName>
        <fullName evidence="1">Uncharacterized protein</fullName>
    </submittedName>
</protein>
<proteinExistence type="predicted"/>
<organism evidence="1 2">
    <name type="scientific">Symplocastrum torsivum CPER-KK1</name>
    <dbReference type="NCBI Taxonomy" id="450513"/>
    <lineage>
        <taxon>Bacteria</taxon>
        <taxon>Bacillati</taxon>
        <taxon>Cyanobacteriota</taxon>
        <taxon>Cyanophyceae</taxon>
        <taxon>Oscillatoriophycideae</taxon>
        <taxon>Oscillatoriales</taxon>
        <taxon>Microcoleaceae</taxon>
        <taxon>Symplocastrum</taxon>
    </lineage>
</organism>
<gene>
    <name evidence="1" type="ORF">KME25_06880</name>
</gene>
<accession>A0A951PIW6</accession>
<reference evidence="1" key="2">
    <citation type="journal article" date="2022" name="Microbiol. Resour. Announc.">
        <title>Metagenome Sequencing to Explore Phylogenomics of Terrestrial Cyanobacteria.</title>
        <authorList>
            <person name="Ward R.D."/>
            <person name="Stajich J.E."/>
            <person name="Johansen J.R."/>
            <person name="Huntemann M."/>
            <person name="Clum A."/>
            <person name="Foster B."/>
            <person name="Foster B."/>
            <person name="Roux S."/>
            <person name="Palaniappan K."/>
            <person name="Varghese N."/>
            <person name="Mukherjee S."/>
            <person name="Reddy T.B.K."/>
            <person name="Daum C."/>
            <person name="Copeland A."/>
            <person name="Chen I.A."/>
            <person name="Ivanova N.N."/>
            <person name="Kyrpides N.C."/>
            <person name="Shapiro N."/>
            <person name="Eloe-Fadrosh E.A."/>
            <person name="Pietrasiak N."/>
        </authorList>
    </citation>
    <scope>NUCLEOTIDE SEQUENCE</scope>
    <source>
        <strain evidence="1">CPER-KK1</strain>
    </source>
</reference>
<sequence length="126" mass="14183">MTTIEIVSEERTEQTIYRAICGEQEATGATPGQALDRIEQELTARGGEQSGCTVVIVQRFLPDDLFTAQQQARLRELMDRLHEAVAVGEVLSPQVQEELEDLVEAELKAMIERSARILKQTQRDEK</sequence>
<dbReference type="Proteomes" id="UP000753908">
    <property type="component" value="Unassembled WGS sequence"/>
</dbReference>
<reference evidence="1" key="1">
    <citation type="submission" date="2021-05" db="EMBL/GenBank/DDBJ databases">
        <authorList>
            <person name="Pietrasiak N."/>
            <person name="Ward R."/>
            <person name="Stajich J.E."/>
            <person name="Kurbessoian T."/>
        </authorList>
    </citation>
    <scope>NUCLEOTIDE SEQUENCE</scope>
    <source>
        <strain evidence="1">CPER-KK1</strain>
    </source>
</reference>